<sequence length="59" mass="7176">MFYNVEVKYLTKKILSVLMKFKSYIKLLDNIRLVYNLITKSNNIDIIEEINYNKMEKLK</sequence>
<proteinExistence type="predicted"/>
<keyword evidence="2" id="KW-1185">Reference proteome</keyword>
<name>A0ABN6J5A7_9CLOT</name>
<reference evidence="2" key="1">
    <citation type="submission" date="2021-07" db="EMBL/GenBank/DDBJ databases">
        <title>Complete genome sequencing of a Clostridium isolate.</title>
        <authorList>
            <person name="Ueki A."/>
            <person name="Tonouchi A."/>
        </authorList>
    </citation>
    <scope>NUCLEOTIDE SEQUENCE [LARGE SCALE GENOMIC DNA]</scope>
    <source>
        <strain evidence="2">C5S11</strain>
    </source>
</reference>
<dbReference type="EMBL" id="AP024849">
    <property type="protein sequence ID" value="BCZ48473.1"/>
    <property type="molecule type" value="Genomic_DNA"/>
</dbReference>
<gene>
    <name evidence="1" type="ORF">psyc5s11_45400</name>
</gene>
<evidence type="ECO:0000313" key="1">
    <source>
        <dbReference type="EMBL" id="BCZ48473.1"/>
    </source>
</evidence>
<dbReference type="Proteomes" id="UP000824633">
    <property type="component" value="Chromosome"/>
</dbReference>
<evidence type="ECO:0000313" key="2">
    <source>
        <dbReference type="Proteomes" id="UP000824633"/>
    </source>
</evidence>
<organism evidence="1 2">
    <name type="scientific">Clostridium gelidum</name>
    <dbReference type="NCBI Taxonomy" id="704125"/>
    <lineage>
        <taxon>Bacteria</taxon>
        <taxon>Bacillati</taxon>
        <taxon>Bacillota</taxon>
        <taxon>Clostridia</taxon>
        <taxon>Eubacteriales</taxon>
        <taxon>Clostridiaceae</taxon>
        <taxon>Clostridium</taxon>
    </lineage>
</organism>
<protein>
    <submittedName>
        <fullName evidence="1">Uncharacterized protein</fullName>
    </submittedName>
</protein>
<accession>A0ABN6J5A7</accession>